<feature type="domain" description="A-factor biosynthesis hotdog" evidence="1">
    <location>
        <begin position="13"/>
        <end position="145"/>
    </location>
</feature>
<dbReference type="InterPro" id="IPR005509">
    <property type="entry name" value="AfsA_hotdog_dom"/>
</dbReference>
<organism evidence="2 3">
    <name type="scientific">Streptomyces amakusaensis</name>
    <dbReference type="NCBI Taxonomy" id="67271"/>
    <lineage>
        <taxon>Bacteria</taxon>
        <taxon>Bacillati</taxon>
        <taxon>Actinomycetota</taxon>
        <taxon>Actinomycetes</taxon>
        <taxon>Kitasatosporales</taxon>
        <taxon>Streptomycetaceae</taxon>
        <taxon>Streptomyces</taxon>
    </lineage>
</organism>
<dbReference type="InterPro" id="IPR047757">
    <property type="entry name" value="AfsA-like"/>
</dbReference>
<proteinExistence type="predicted"/>
<evidence type="ECO:0000259" key="1">
    <source>
        <dbReference type="Pfam" id="PF03756"/>
    </source>
</evidence>
<dbReference type="RefSeq" id="WP_344477809.1">
    <property type="nucleotide sequence ID" value="NZ_BAAASB010000008.1"/>
</dbReference>
<gene>
    <name evidence="2" type="ORF">ACFPRH_10065</name>
</gene>
<comment type="caution">
    <text evidence="2">The sequence shown here is derived from an EMBL/GenBank/DDBJ whole genome shotgun (WGS) entry which is preliminary data.</text>
</comment>
<accession>A0ABW0AEA4</accession>
<reference evidence="3" key="1">
    <citation type="journal article" date="2019" name="Int. J. Syst. Evol. Microbiol.">
        <title>The Global Catalogue of Microorganisms (GCM) 10K type strain sequencing project: providing services to taxonomists for standard genome sequencing and annotation.</title>
        <authorList>
            <consortium name="The Broad Institute Genomics Platform"/>
            <consortium name="The Broad Institute Genome Sequencing Center for Infectious Disease"/>
            <person name="Wu L."/>
            <person name="Ma J."/>
        </authorList>
    </citation>
    <scope>NUCLEOTIDE SEQUENCE [LARGE SCALE GENOMIC DNA]</scope>
    <source>
        <strain evidence="3">PCU 266</strain>
    </source>
</reference>
<dbReference type="EMBL" id="JBHSKP010000005">
    <property type="protein sequence ID" value="MFC5152078.1"/>
    <property type="molecule type" value="Genomic_DNA"/>
</dbReference>
<dbReference type="Proteomes" id="UP001596160">
    <property type="component" value="Unassembled WGS sequence"/>
</dbReference>
<feature type="domain" description="A-factor biosynthesis hotdog" evidence="1">
    <location>
        <begin position="186"/>
        <end position="315"/>
    </location>
</feature>
<keyword evidence="3" id="KW-1185">Reference proteome</keyword>
<name>A0ABW0AEA4_9ACTN</name>
<dbReference type="NCBIfam" id="NF041195">
    <property type="entry name" value="ScbA_BarX_GamBu"/>
    <property type="match status" value="1"/>
</dbReference>
<dbReference type="Pfam" id="PF03756">
    <property type="entry name" value="AfsA"/>
    <property type="match status" value="2"/>
</dbReference>
<protein>
    <submittedName>
        <fullName evidence="2">ScbA/BarX family gamma-butyrolactone biosynthesis protein</fullName>
    </submittedName>
</protein>
<sequence>MGFTRTVDRSALHRWALSEVFLTDARRIGETDYAAAAQLPSTHAFYVERASRLRVPDPLLILECARQAETYGGHAFFGVPKDSKFLLRSWSMSLPGLLTAPVGDRPGQLLMHVRTTDRLGVAGDVRRLTYRVELRLDGHHLGRVVIDVGYVPDAVYDVLRAQGRSAPLPPFADIPRTATLLDPAQVGRRDPANVVLRDVAVGPDGARAVIRVPVENRSMFDHAQDHLPGMVLMEAARQLCLYTSAELFGRSAAHTTPVGLDFSFTRYAELDAPTTVRVLQSEDPGTGVAGTAEERAFHVRFEQGGTVVAAGRMNTATADARHTAPRTPEAAR</sequence>
<evidence type="ECO:0000313" key="3">
    <source>
        <dbReference type="Proteomes" id="UP001596160"/>
    </source>
</evidence>
<evidence type="ECO:0000313" key="2">
    <source>
        <dbReference type="EMBL" id="MFC5152078.1"/>
    </source>
</evidence>